<dbReference type="AlphaFoldDB" id="C7R2I5"/>
<evidence type="ECO:0007829" key="13">
    <source>
        <dbReference type="PDB" id="4WUI"/>
    </source>
</evidence>
<evidence type="ECO:0000259" key="10">
    <source>
        <dbReference type="Pfam" id="PF00697"/>
    </source>
</evidence>
<dbReference type="InterPro" id="IPR013785">
    <property type="entry name" value="Aldolase_TIM"/>
</dbReference>
<dbReference type="EvolutionaryTrace" id="C7R2I5"/>
<dbReference type="HAMAP" id="MF_00135">
    <property type="entry name" value="PRAI"/>
    <property type="match status" value="1"/>
</dbReference>
<evidence type="ECO:0000313" key="12">
    <source>
        <dbReference type="Proteomes" id="UP000000628"/>
    </source>
</evidence>
<dbReference type="PANTHER" id="PTHR42894:SF1">
    <property type="entry name" value="N-(5'-PHOSPHORIBOSYL)ANTHRANILATE ISOMERASE"/>
    <property type="match status" value="1"/>
</dbReference>
<dbReference type="STRING" id="471856.Jden_0894"/>
<dbReference type="KEGG" id="jde:Jden_0894"/>
<reference evidence="13" key="2">
    <citation type="journal article" date="2016" name="Biochem. J.">
        <title>Co-occurrence of analogous enzymes determines evolution of a novel (betaalpha)8-isomerase sub-family after non-conserved mutations in flexible loop.</title>
        <authorList>
            <person name="Verduzco-Castro E.A."/>
            <person name="Michalska K."/>
            <person name="Endres M."/>
            <person name="Juarez-Vazquez A.L."/>
            <person name="Noda-Garcia L."/>
            <person name="Chang C."/>
            <person name="Henry C.S."/>
            <person name="Babnigg G."/>
            <person name="Joachimiak A."/>
            <person name="Barona-Gomez F."/>
        </authorList>
    </citation>
    <scope>X-RAY CRYSTALLOGRAPHY (1.09 ANGSTROMS)</scope>
</reference>
<evidence type="ECO:0000256" key="2">
    <source>
        <dbReference type="ARBA" id="ARBA00004664"/>
    </source>
</evidence>
<evidence type="ECO:0000256" key="6">
    <source>
        <dbReference type="ARBA" id="ARBA00022822"/>
    </source>
</evidence>
<feature type="domain" description="N-(5'phosphoribosyl) anthranilate isomerase (PRAI)" evidence="10">
    <location>
        <begin position="4"/>
        <end position="196"/>
    </location>
</feature>
<dbReference type="InterPro" id="IPR011060">
    <property type="entry name" value="RibuloseP-bd_barrel"/>
</dbReference>
<proteinExistence type="evidence at protein level"/>
<keyword evidence="12" id="KW-1185">Reference proteome</keyword>
<dbReference type="OrthoDB" id="3243379at2"/>
<keyword evidence="5 9" id="KW-0028">Amino-acid biosynthesis</keyword>
<keyword evidence="8 9" id="KW-0413">Isomerase</keyword>
<comment type="pathway">
    <text evidence="2 9">Amino-acid biosynthesis; L-tryptophan biosynthesis; L-tryptophan from chorismate: step 3/5.</text>
</comment>
<keyword evidence="13" id="KW-0002">3D-structure</keyword>
<evidence type="ECO:0000256" key="8">
    <source>
        <dbReference type="ARBA" id="ARBA00023235"/>
    </source>
</evidence>
<evidence type="ECO:0000256" key="5">
    <source>
        <dbReference type="ARBA" id="ARBA00022605"/>
    </source>
</evidence>
<dbReference type="Pfam" id="PF00697">
    <property type="entry name" value="PRAI"/>
    <property type="match status" value="1"/>
</dbReference>
<comment type="similarity">
    <text evidence="9">Belongs to the TrpF family.</text>
</comment>
<accession>C7R2I5</accession>
<dbReference type="PANTHER" id="PTHR42894">
    <property type="entry name" value="N-(5'-PHOSPHORIBOSYL)ANTHRANILATE ISOMERASE"/>
    <property type="match status" value="1"/>
</dbReference>
<dbReference type="Gene3D" id="3.20.20.70">
    <property type="entry name" value="Aldolase class I"/>
    <property type="match status" value="1"/>
</dbReference>
<dbReference type="CDD" id="cd00405">
    <property type="entry name" value="PRAI"/>
    <property type="match status" value="1"/>
</dbReference>
<dbReference type="SUPFAM" id="SSF51366">
    <property type="entry name" value="Ribulose-phoshate binding barrel"/>
    <property type="match status" value="1"/>
</dbReference>
<evidence type="ECO:0000256" key="9">
    <source>
        <dbReference type="HAMAP-Rule" id="MF_00135"/>
    </source>
</evidence>
<comment type="catalytic activity">
    <reaction evidence="1 9">
        <text>N-(5-phospho-beta-D-ribosyl)anthranilate = 1-(2-carboxyphenylamino)-1-deoxy-D-ribulose 5-phosphate</text>
        <dbReference type="Rhea" id="RHEA:21540"/>
        <dbReference type="ChEBI" id="CHEBI:18277"/>
        <dbReference type="ChEBI" id="CHEBI:58613"/>
        <dbReference type="EC" id="5.3.1.24"/>
    </reaction>
</comment>
<evidence type="ECO:0000256" key="1">
    <source>
        <dbReference type="ARBA" id="ARBA00001164"/>
    </source>
</evidence>
<protein>
    <recommendedName>
        <fullName evidence="4 9">N-(5'-phosphoribosyl)anthranilate isomerase</fullName>
        <shortName evidence="9">PRAI</shortName>
        <ecNumber evidence="3 9">5.3.1.24</ecNumber>
    </recommendedName>
</protein>
<keyword evidence="7 9" id="KW-0057">Aromatic amino acid biosynthesis</keyword>
<dbReference type="PDBsum" id="4WUI"/>
<evidence type="ECO:0000256" key="7">
    <source>
        <dbReference type="ARBA" id="ARBA00023141"/>
    </source>
</evidence>
<keyword evidence="6 9" id="KW-0822">Tryptophan biosynthesis</keyword>
<dbReference type="PDB" id="4WUI">
    <property type="method" value="X-ray"/>
    <property type="resolution" value="1.09 A"/>
    <property type="chains" value="A=1-204"/>
</dbReference>
<reference evidence="11 12" key="1">
    <citation type="journal article" date="2009" name="Stand. Genomic Sci.">
        <title>Complete genome sequence of Jonesia denitrificans type strain (Prevot 55134).</title>
        <authorList>
            <person name="Pukall R."/>
            <person name="Gehrich-Schroter G."/>
            <person name="Lapidus A."/>
            <person name="Nolan M."/>
            <person name="Glavina Del Rio T."/>
            <person name="Lucas S."/>
            <person name="Chen F."/>
            <person name="Tice H."/>
            <person name="Pitluck S."/>
            <person name="Cheng J.F."/>
            <person name="Copeland A."/>
            <person name="Saunders E."/>
            <person name="Brettin T."/>
            <person name="Detter J.C."/>
            <person name="Bruce D."/>
            <person name="Goodwin L."/>
            <person name="Pati A."/>
            <person name="Ivanova N."/>
            <person name="Mavromatis K."/>
            <person name="Ovchinnikova G."/>
            <person name="Chen A."/>
            <person name="Palaniappan K."/>
            <person name="Land M."/>
            <person name="Hauser L."/>
            <person name="Chang Y.J."/>
            <person name="Jeffries C.D."/>
            <person name="Chain P."/>
            <person name="Goker M."/>
            <person name="Bristow J."/>
            <person name="Eisen J.A."/>
            <person name="Markowitz V."/>
            <person name="Hugenholtz P."/>
            <person name="Kyrpides N.C."/>
            <person name="Klenk H.P."/>
            <person name="Han C."/>
        </authorList>
    </citation>
    <scope>NUCLEOTIDE SEQUENCE [LARGE SCALE GENOMIC DNA]</scope>
    <source>
        <strain evidence="12">ATCC 14870 / DSM 20603 / BCRC 15368 / CIP 55.134 / JCM 11481 / NBRC 15587 / NCTC 10816 / Prevot 55134</strain>
    </source>
</reference>
<gene>
    <name evidence="9" type="primary">trpF</name>
    <name evidence="11" type="ordered locus">Jden_0894</name>
</gene>
<dbReference type="RefSeq" id="WP_015771184.1">
    <property type="nucleotide sequence ID" value="NC_013174.1"/>
</dbReference>
<dbReference type="InterPro" id="IPR001240">
    <property type="entry name" value="PRAI_dom"/>
</dbReference>
<dbReference type="EMBL" id="CP001706">
    <property type="protein sequence ID" value="ACV08556.1"/>
    <property type="molecule type" value="Genomic_DNA"/>
</dbReference>
<dbReference type="HOGENOM" id="CLU_076364_0_1_11"/>
<dbReference type="SMR" id="C7R2I5"/>
<dbReference type="InterPro" id="IPR044643">
    <property type="entry name" value="TrpF_fam"/>
</dbReference>
<evidence type="ECO:0000256" key="3">
    <source>
        <dbReference type="ARBA" id="ARBA00012572"/>
    </source>
</evidence>
<sequence length="204" mass="21139">MYIKVCGLTDPHAIDAAQAAHVDAIGFVHAPTSPRHLTPPHISTLTATVDCTIDTVLVVATTPIADALALAESTGVSVLQLHGQYSDDDVAYAAARFPRVWRATSLSASPNLTVGAYGEELLLLDAPQAGSGHTWDFAALAHRRPTGRWLLAGGLTPDNVADAITTTSPWGVDVSSGVESAPGVKDPAKIAAFVQAARGVSCPR</sequence>
<evidence type="ECO:0000256" key="4">
    <source>
        <dbReference type="ARBA" id="ARBA00022272"/>
    </source>
</evidence>
<dbReference type="GO" id="GO:0000162">
    <property type="term" value="P:L-tryptophan biosynthetic process"/>
    <property type="evidence" value="ECO:0007669"/>
    <property type="project" value="UniProtKB-UniRule"/>
</dbReference>
<name>C7R2I5_JONDD</name>
<dbReference type="UniPathway" id="UPA00035">
    <property type="reaction ID" value="UER00042"/>
</dbReference>
<evidence type="ECO:0000313" key="11">
    <source>
        <dbReference type="EMBL" id="ACV08556.1"/>
    </source>
</evidence>
<dbReference type="GO" id="GO:0004640">
    <property type="term" value="F:phosphoribosylanthranilate isomerase activity"/>
    <property type="evidence" value="ECO:0007669"/>
    <property type="project" value="UniProtKB-UniRule"/>
</dbReference>
<dbReference type="Proteomes" id="UP000000628">
    <property type="component" value="Chromosome"/>
</dbReference>
<dbReference type="eggNOG" id="COG0135">
    <property type="taxonomic scope" value="Bacteria"/>
</dbReference>
<dbReference type="EC" id="5.3.1.24" evidence="3 9"/>
<organism evidence="11 12">
    <name type="scientific">Jonesia denitrificans (strain ATCC 14870 / DSM 20603 / BCRC 15368 / CIP 55.134 / JCM 11481 / NBRC 15587 / NCTC 10816 / Prevot 55134)</name>
    <name type="common">Listeria denitrificans</name>
    <dbReference type="NCBI Taxonomy" id="471856"/>
    <lineage>
        <taxon>Bacteria</taxon>
        <taxon>Bacillati</taxon>
        <taxon>Actinomycetota</taxon>
        <taxon>Actinomycetes</taxon>
        <taxon>Micrococcales</taxon>
        <taxon>Jonesiaceae</taxon>
        <taxon>Jonesia</taxon>
    </lineage>
</organism>